<keyword evidence="1" id="KW-0677">Repeat</keyword>
<dbReference type="EMBL" id="CM029054">
    <property type="protein sequence ID" value="KAG2544072.1"/>
    <property type="molecule type" value="Genomic_DNA"/>
</dbReference>
<dbReference type="GO" id="GO:0003723">
    <property type="term" value="F:RNA binding"/>
    <property type="evidence" value="ECO:0007669"/>
    <property type="project" value="InterPro"/>
</dbReference>
<evidence type="ECO:0000256" key="2">
    <source>
        <dbReference type="ARBA" id="ARBA00022946"/>
    </source>
</evidence>
<protein>
    <recommendedName>
        <fullName evidence="7">Pentatricopeptide repeat-containing protein</fullName>
    </recommendedName>
</protein>
<dbReference type="InterPro" id="IPR046960">
    <property type="entry name" value="PPR_At4g14850-like_plant"/>
</dbReference>
<dbReference type="Proteomes" id="UP000823388">
    <property type="component" value="Chromosome 9N"/>
</dbReference>
<feature type="region of interest" description="Disordered" evidence="4">
    <location>
        <begin position="1"/>
        <end position="20"/>
    </location>
</feature>
<reference evidence="5" key="1">
    <citation type="submission" date="2020-05" db="EMBL/GenBank/DDBJ databases">
        <title>WGS assembly of Panicum virgatum.</title>
        <authorList>
            <person name="Lovell J.T."/>
            <person name="Jenkins J."/>
            <person name="Shu S."/>
            <person name="Juenger T.E."/>
            <person name="Schmutz J."/>
        </authorList>
    </citation>
    <scope>NUCLEOTIDE SEQUENCE</scope>
    <source>
        <strain evidence="5">AP13</strain>
    </source>
</reference>
<feature type="repeat" description="PPR" evidence="3">
    <location>
        <begin position="94"/>
        <end position="128"/>
    </location>
</feature>
<evidence type="ECO:0000256" key="4">
    <source>
        <dbReference type="SAM" id="MobiDB-lite"/>
    </source>
</evidence>
<dbReference type="PANTHER" id="PTHR47926">
    <property type="entry name" value="PENTATRICOPEPTIDE REPEAT-CONTAINING PROTEIN"/>
    <property type="match status" value="1"/>
</dbReference>
<dbReference type="InterPro" id="IPR002885">
    <property type="entry name" value="PPR_rpt"/>
</dbReference>
<feature type="repeat" description="PPR" evidence="3">
    <location>
        <begin position="258"/>
        <end position="292"/>
    </location>
</feature>
<dbReference type="Pfam" id="PF13041">
    <property type="entry name" value="PPR_2"/>
    <property type="match status" value="2"/>
</dbReference>
<evidence type="ECO:0000313" key="6">
    <source>
        <dbReference type="Proteomes" id="UP000823388"/>
    </source>
</evidence>
<feature type="repeat" description="PPR" evidence="3">
    <location>
        <begin position="564"/>
        <end position="598"/>
    </location>
</feature>
<evidence type="ECO:0008006" key="7">
    <source>
        <dbReference type="Google" id="ProtNLM"/>
    </source>
</evidence>
<proteinExistence type="predicted"/>
<accession>A0A8T0N707</accession>
<dbReference type="FunFam" id="1.25.40.10:FF:001108">
    <property type="entry name" value="Pentatricopeptide repeat-containing protein"/>
    <property type="match status" value="1"/>
</dbReference>
<evidence type="ECO:0000313" key="5">
    <source>
        <dbReference type="EMBL" id="KAG2544072.1"/>
    </source>
</evidence>
<evidence type="ECO:0000256" key="1">
    <source>
        <dbReference type="ARBA" id="ARBA00022737"/>
    </source>
</evidence>
<dbReference type="Gene3D" id="1.25.40.10">
    <property type="entry name" value="Tetratricopeptide repeat domain"/>
    <property type="match status" value="6"/>
</dbReference>
<dbReference type="InterPro" id="IPR011990">
    <property type="entry name" value="TPR-like_helical_dom_sf"/>
</dbReference>
<dbReference type="Pfam" id="PF20431">
    <property type="entry name" value="E_motif"/>
    <property type="match status" value="1"/>
</dbReference>
<comment type="caution">
    <text evidence="5">The sequence shown here is derived from an EMBL/GenBank/DDBJ whole genome shotgun (WGS) entry which is preliminary data.</text>
</comment>
<dbReference type="SUPFAM" id="SSF48452">
    <property type="entry name" value="TPR-like"/>
    <property type="match status" value="1"/>
</dbReference>
<organism evidence="5 6">
    <name type="scientific">Panicum virgatum</name>
    <name type="common">Blackwell switchgrass</name>
    <dbReference type="NCBI Taxonomy" id="38727"/>
    <lineage>
        <taxon>Eukaryota</taxon>
        <taxon>Viridiplantae</taxon>
        <taxon>Streptophyta</taxon>
        <taxon>Embryophyta</taxon>
        <taxon>Tracheophyta</taxon>
        <taxon>Spermatophyta</taxon>
        <taxon>Magnoliopsida</taxon>
        <taxon>Liliopsida</taxon>
        <taxon>Poales</taxon>
        <taxon>Poaceae</taxon>
        <taxon>PACMAD clade</taxon>
        <taxon>Panicoideae</taxon>
        <taxon>Panicodae</taxon>
        <taxon>Paniceae</taxon>
        <taxon>Panicinae</taxon>
        <taxon>Panicum</taxon>
        <taxon>Panicum sect. Hiantes</taxon>
    </lineage>
</organism>
<sequence length="744" mass="80895">MLSTLAGSTPTPTPTPTRERDPFAIAHALSSIAYSSSSFTSPSSLATGSGLHAQCIKLGVSADTFTTNHLLIFYKRRGHLAGALRVFDEMPHRNLVSWTAMVSGSVRNAAPDLGLQLFVSMLGNGLCPNELGLSVHGLAVKAGLDANPYVGSSLMLMYARHGRTAAAEHVFAGIVFRDLACWNAMLEAYISNGYACDAMRTVVQLHRCGITPDVFTYISAVKASSINSELNFGRQLHGLVIHNRFESSTSVMNALVDMTVSWNTVISGLANDEEVKAATDCFVDMSLYGCKPNQVTLSVMLRLCGAKENTSLGLQIFGLAYRHGYSEKLLVANAVINMLSRCGLLHSAYGFFSNLSVRNIMTWNEMIAGYGLHSSSEDVMKLFRSLLCFGSKPDEFTYPAVLSAFQQAHDSRNHEQIHACILKHGFASCQFVSTSLIKVKATLGSVHGSLKVIEDTGKMDLVSWGVTISAFLKHGLNDEALYLFTLFRDECTQEPDEFILATILNACANAALIGQCRCIHSLVVRAGYSKHFCVASALVDAYAKCGDVTAAESVFTDVSLVTNDTILYNTMLTAYANHGLIHQVLRLYREMEELQLAPTPATFVAVISACSHLGQVEEGKLLFSSMLFAHGVHPTRANYSCLVDLLARKGLVSEAKDVIEAMPFQPWPAVWRSLMNGCRIHGNKELGVLAAEQILRMAPSSDGTYVSLSNAYAGDGDWTSAEETRRMMAENQVQKVQAYSSVEI</sequence>
<dbReference type="GO" id="GO:0009451">
    <property type="term" value="P:RNA modification"/>
    <property type="evidence" value="ECO:0007669"/>
    <property type="project" value="InterPro"/>
</dbReference>
<name>A0A8T0N707_PANVG</name>
<dbReference type="PANTHER" id="PTHR47926:SF435">
    <property type="entry name" value="PENTACOTRIPEPTIDE-REPEAT REGION OF PRORP DOMAIN-CONTAINING PROTEIN"/>
    <property type="match status" value="1"/>
</dbReference>
<feature type="repeat" description="PPR" evidence="3">
    <location>
        <begin position="359"/>
        <end position="393"/>
    </location>
</feature>
<keyword evidence="6" id="KW-1185">Reference proteome</keyword>
<dbReference type="FunFam" id="1.25.40.10:FF:000343">
    <property type="entry name" value="Pentatricopeptide repeat-containing protein At3g58590"/>
    <property type="match status" value="1"/>
</dbReference>
<evidence type="ECO:0000256" key="3">
    <source>
        <dbReference type="PROSITE-ProRule" id="PRU00708"/>
    </source>
</evidence>
<dbReference type="PROSITE" id="PS51375">
    <property type="entry name" value="PPR"/>
    <property type="match status" value="6"/>
</dbReference>
<gene>
    <name evidence="5" type="ORF">PVAP13_9NG835328</name>
</gene>
<keyword evidence="2" id="KW-0809">Transit peptide</keyword>
<dbReference type="Pfam" id="PF01535">
    <property type="entry name" value="PPR"/>
    <property type="match status" value="6"/>
</dbReference>
<feature type="repeat" description="PPR" evidence="3">
    <location>
        <begin position="178"/>
        <end position="212"/>
    </location>
</feature>
<dbReference type="FunFam" id="1.25.40.10:FF:001729">
    <property type="entry name" value="Pentatricopeptide repeat-containing protein"/>
    <property type="match status" value="1"/>
</dbReference>
<feature type="repeat" description="PPR" evidence="3">
    <location>
        <begin position="599"/>
        <end position="634"/>
    </location>
</feature>
<dbReference type="NCBIfam" id="TIGR00756">
    <property type="entry name" value="PPR"/>
    <property type="match status" value="3"/>
</dbReference>
<dbReference type="InterPro" id="IPR046848">
    <property type="entry name" value="E_motif"/>
</dbReference>
<dbReference type="AlphaFoldDB" id="A0A8T0N707"/>